<dbReference type="AlphaFoldDB" id="A0AAP0PF78"/>
<reference evidence="2 3" key="1">
    <citation type="submission" date="2024-01" db="EMBL/GenBank/DDBJ databases">
        <title>Genome assemblies of Stephania.</title>
        <authorList>
            <person name="Yang L."/>
        </authorList>
    </citation>
    <scope>NUCLEOTIDE SEQUENCE [LARGE SCALE GENOMIC DNA]</scope>
    <source>
        <strain evidence="2">YNDBR</strain>
        <tissue evidence="2">Leaf</tissue>
    </source>
</reference>
<evidence type="ECO:0000313" key="3">
    <source>
        <dbReference type="Proteomes" id="UP001420932"/>
    </source>
</evidence>
<organism evidence="2 3">
    <name type="scientific">Stephania yunnanensis</name>
    <dbReference type="NCBI Taxonomy" id="152371"/>
    <lineage>
        <taxon>Eukaryota</taxon>
        <taxon>Viridiplantae</taxon>
        <taxon>Streptophyta</taxon>
        <taxon>Embryophyta</taxon>
        <taxon>Tracheophyta</taxon>
        <taxon>Spermatophyta</taxon>
        <taxon>Magnoliopsida</taxon>
        <taxon>Ranunculales</taxon>
        <taxon>Menispermaceae</taxon>
        <taxon>Menispermoideae</taxon>
        <taxon>Cissampelideae</taxon>
        <taxon>Stephania</taxon>
    </lineage>
</organism>
<dbReference type="Gene3D" id="3.30.740.10">
    <property type="entry name" value="Protein Inhibitor Of Neuronal Nitric Oxide Synthase"/>
    <property type="match status" value="1"/>
</dbReference>
<dbReference type="Pfam" id="PF01221">
    <property type="entry name" value="Dynein_light"/>
    <property type="match status" value="1"/>
</dbReference>
<dbReference type="Proteomes" id="UP001420932">
    <property type="component" value="Unassembled WGS sequence"/>
</dbReference>
<evidence type="ECO:0000313" key="2">
    <source>
        <dbReference type="EMBL" id="KAK9142928.1"/>
    </source>
</evidence>
<protein>
    <recommendedName>
        <fullName evidence="4">Dynein light chain</fullName>
    </recommendedName>
</protein>
<evidence type="ECO:0000256" key="1">
    <source>
        <dbReference type="SAM" id="MobiDB-lite"/>
    </source>
</evidence>
<evidence type="ECO:0008006" key="4">
    <source>
        <dbReference type="Google" id="ProtNLM"/>
    </source>
</evidence>
<dbReference type="InterPro" id="IPR037177">
    <property type="entry name" value="DLC_sf"/>
</dbReference>
<sequence length="190" mass="20977">MEPPKLTTICSTSTPNSNSNSNSNSMEPHEAVNDIVKAEPTALRPSRRILAVTPPLPPTVVMRWDQSSSEVKLAAISVSLNVRPRSADMPASMQERAFRCTRSLLDNQRSTKPSHTHIARSLKKEFDGWYGPAWQCVVGKSFGSFVTHAGGGFVYFTLDDEDDDNDTNKKRLSVLLFKTAVRPVIESQAT</sequence>
<dbReference type="PANTHER" id="PTHR11886">
    <property type="entry name" value="DYNEIN LIGHT CHAIN"/>
    <property type="match status" value="1"/>
</dbReference>
<dbReference type="EMBL" id="JBBNAF010000005">
    <property type="protein sequence ID" value="KAK9142928.1"/>
    <property type="molecule type" value="Genomic_DNA"/>
</dbReference>
<dbReference type="GO" id="GO:0007017">
    <property type="term" value="P:microtubule-based process"/>
    <property type="evidence" value="ECO:0007669"/>
    <property type="project" value="InterPro"/>
</dbReference>
<accession>A0AAP0PF78</accession>
<dbReference type="SMART" id="SM01375">
    <property type="entry name" value="Dynein_light"/>
    <property type="match status" value="1"/>
</dbReference>
<feature type="region of interest" description="Disordered" evidence="1">
    <location>
        <begin position="1"/>
        <end position="29"/>
    </location>
</feature>
<comment type="caution">
    <text evidence="2">The sequence shown here is derived from an EMBL/GenBank/DDBJ whole genome shotgun (WGS) entry which is preliminary data.</text>
</comment>
<dbReference type="InterPro" id="IPR001372">
    <property type="entry name" value="Dynein_light_chain_typ-1/2"/>
</dbReference>
<feature type="compositionally biased region" description="Low complexity" evidence="1">
    <location>
        <begin position="11"/>
        <end position="25"/>
    </location>
</feature>
<dbReference type="GO" id="GO:0005868">
    <property type="term" value="C:cytoplasmic dynein complex"/>
    <property type="evidence" value="ECO:0007669"/>
    <property type="project" value="TreeGrafter"/>
</dbReference>
<dbReference type="PANTHER" id="PTHR11886:SF56">
    <property type="entry name" value="OS02G0580400 PROTEIN"/>
    <property type="match status" value="1"/>
</dbReference>
<proteinExistence type="predicted"/>
<dbReference type="SUPFAM" id="SSF54648">
    <property type="entry name" value="DLC"/>
    <property type="match status" value="1"/>
</dbReference>
<dbReference type="GO" id="GO:0045505">
    <property type="term" value="F:dynein intermediate chain binding"/>
    <property type="evidence" value="ECO:0007669"/>
    <property type="project" value="TreeGrafter"/>
</dbReference>
<gene>
    <name evidence="2" type="ORF">Syun_012328</name>
</gene>
<name>A0AAP0PF78_9MAGN</name>
<keyword evidence="3" id="KW-1185">Reference proteome</keyword>